<dbReference type="InterPro" id="IPR024585">
    <property type="entry name" value="mTOR_dom"/>
</dbReference>
<feature type="coiled-coil region" evidence="12">
    <location>
        <begin position="3024"/>
        <end position="3110"/>
    </location>
</feature>
<dbReference type="Gene3D" id="3.30.1010.10">
    <property type="entry name" value="Phosphatidylinositol 3-kinase Catalytic Subunit, Chain A, domain 4"/>
    <property type="match status" value="1"/>
</dbReference>
<organism evidence="17 18">
    <name type="scientific">Caenorhabditis briggsae</name>
    <dbReference type="NCBI Taxonomy" id="6238"/>
    <lineage>
        <taxon>Eukaryota</taxon>
        <taxon>Metazoa</taxon>
        <taxon>Ecdysozoa</taxon>
        <taxon>Nematoda</taxon>
        <taxon>Chromadorea</taxon>
        <taxon>Rhabditida</taxon>
        <taxon>Rhabditina</taxon>
        <taxon>Rhabditomorpha</taxon>
        <taxon>Rhabditoidea</taxon>
        <taxon>Rhabditidae</taxon>
        <taxon>Peloderinae</taxon>
        <taxon>Caenorhabditis</taxon>
    </lineage>
</organism>
<dbReference type="Pfam" id="PF02259">
    <property type="entry name" value="FAT"/>
    <property type="match status" value="1"/>
</dbReference>
<keyword evidence="9" id="KW-0067">ATP-binding</keyword>
<feature type="region of interest" description="Disordered" evidence="13">
    <location>
        <begin position="3164"/>
        <end position="3272"/>
    </location>
</feature>
<dbReference type="InterPro" id="IPR011989">
    <property type="entry name" value="ARM-like"/>
</dbReference>
<evidence type="ECO:0000256" key="6">
    <source>
        <dbReference type="ARBA" id="ARBA00022737"/>
    </source>
</evidence>
<comment type="catalytic activity">
    <reaction evidence="10">
        <text>L-threonyl-[protein] + ATP = O-phospho-L-threonyl-[protein] + ADP + H(+)</text>
        <dbReference type="Rhea" id="RHEA:46608"/>
        <dbReference type="Rhea" id="RHEA-COMP:11060"/>
        <dbReference type="Rhea" id="RHEA-COMP:11605"/>
        <dbReference type="ChEBI" id="CHEBI:15378"/>
        <dbReference type="ChEBI" id="CHEBI:30013"/>
        <dbReference type="ChEBI" id="CHEBI:30616"/>
        <dbReference type="ChEBI" id="CHEBI:61977"/>
        <dbReference type="ChEBI" id="CHEBI:456216"/>
        <dbReference type="EC" id="2.7.11.1"/>
    </reaction>
</comment>
<evidence type="ECO:0000256" key="2">
    <source>
        <dbReference type="ARBA" id="ARBA00011031"/>
    </source>
</evidence>
<evidence type="ECO:0000256" key="7">
    <source>
        <dbReference type="ARBA" id="ARBA00022741"/>
    </source>
</evidence>
<dbReference type="EC" id="2.7.11.1" evidence="3"/>
<evidence type="ECO:0000256" key="3">
    <source>
        <dbReference type="ARBA" id="ARBA00012513"/>
    </source>
</evidence>
<evidence type="ECO:0000256" key="4">
    <source>
        <dbReference type="ARBA" id="ARBA00022527"/>
    </source>
</evidence>
<dbReference type="Pfam" id="PF11865">
    <property type="entry name" value="mTOR_dom"/>
    <property type="match status" value="1"/>
</dbReference>
<dbReference type="Proteomes" id="UP000827892">
    <property type="component" value="Chromosome I"/>
</dbReference>
<feature type="compositionally biased region" description="Low complexity" evidence="13">
    <location>
        <begin position="3470"/>
        <end position="3500"/>
    </location>
</feature>
<dbReference type="SMART" id="SM00146">
    <property type="entry name" value="PI3Kc"/>
    <property type="match status" value="1"/>
</dbReference>
<dbReference type="InterPro" id="IPR050517">
    <property type="entry name" value="DDR_Repair_Kinase"/>
</dbReference>
<dbReference type="InterPro" id="IPR003152">
    <property type="entry name" value="FATC_dom"/>
</dbReference>
<dbReference type="GO" id="GO:0045727">
    <property type="term" value="P:positive regulation of translation"/>
    <property type="evidence" value="ECO:0007669"/>
    <property type="project" value="UniProtKB-ARBA"/>
</dbReference>
<evidence type="ECO:0000259" key="15">
    <source>
        <dbReference type="PROSITE" id="PS51189"/>
    </source>
</evidence>
<dbReference type="FunFam" id="3.30.1010.10:FF:000006">
    <property type="entry name" value="Serine/threonine-protein kinase TOR"/>
    <property type="match status" value="1"/>
</dbReference>
<dbReference type="Pfam" id="PF02260">
    <property type="entry name" value="FATC"/>
    <property type="match status" value="1"/>
</dbReference>
<feature type="compositionally biased region" description="Acidic residues" evidence="13">
    <location>
        <begin position="3333"/>
        <end position="3343"/>
    </location>
</feature>
<dbReference type="SMART" id="SM01346">
    <property type="entry name" value="DUF3385"/>
    <property type="match status" value="1"/>
</dbReference>
<dbReference type="Pfam" id="PF15963">
    <property type="entry name" value="Myb_DNA-bind_7"/>
    <property type="match status" value="1"/>
</dbReference>
<dbReference type="InterPro" id="IPR014009">
    <property type="entry name" value="PIK_FAT"/>
</dbReference>
<dbReference type="PROSITE" id="PS51189">
    <property type="entry name" value="FAT"/>
    <property type="match status" value="1"/>
</dbReference>
<dbReference type="SUPFAM" id="SSF56112">
    <property type="entry name" value="Protein kinase-like (PK-like)"/>
    <property type="match status" value="1"/>
</dbReference>
<feature type="compositionally biased region" description="Polar residues" evidence="13">
    <location>
        <begin position="8"/>
        <end position="21"/>
    </location>
</feature>
<feature type="compositionally biased region" description="Basic and acidic residues" evidence="13">
    <location>
        <begin position="3364"/>
        <end position="3406"/>
    </location>
</feature>
<dbReference type="GO" id="GO:0005524">
    <property type="term" value="F:ATP binding"/>
    <property type="evidence" value="ECO:0007669"/>
    <property type="project" value="UniProtKB-KW"/>
</dbReference>
<feature type="region of interest" description="Disordered" evidence="13">
    <location>
        <begin position="1"/>
        <end position="22"/>
    </location>
</feature>
<sequence>MSADKQKTPTTSSNPNQSPVINNFDEKHRKFQQGIDAACALAAQYRSRITTGGSLVDAARELSRYVRNDLKDEPVIFAEAFINALDGRTDGPSQSVVYQCMKSTGILQKRAGIYLIVCLAETHSSNVIRYANYLLKMLNGGGIDEQTIQLASKALAFLITTCKTYAAELVDRCLDHCQEWLHHVPSYQPPVQNQKDLTLIEQRRLASAHLSREIALATPTAFFLRVNLFFKYIFFAIKDKQVLVRLAGIDALHTVLTIVSQREAKNKTEWFKECFSEALTANTNHQSSDIHDKWHSVALILNELLRISDSRFEMVRCESSNFVKQKYLREDEDDGVEWLCLSKQPVIVESVTSRKLVVENFSKIIDCVRQMIPLANKVQNKQMPGIHLNTVLMQLLPRICAFPQSDRTFQTLAYDTAFHVLQKNSIGAPALGMMMLHNPDVHSNRIEATINFISAEIKKVTTSSDALDSFFTFLFLFVDSYHEKVTAQIKAIIPQLMDIPLSRSLANVLKMIMMRIPKLRLNVQDGVMASVYHTLTGLPIPPKSEPTGRPPSPKLILQRAIEEPKELQRIVLAVDVLGEFYFSRGALQRIMQYVADYYLTADNVEIRLAAVSSCCEMVVPFVGVYKKVTTDKRNSLLQTIYGVLRAVCSVIVNDPDVRVRMQVISCFGQMPRPFLAHLAQPEMLEVQFMALHDEKLEMQQACVTLLGRLAELNPALVLPRLRLMLLETLSQMMQSGQARLEQHSAKMIAQLAKQSPKFMRPYVGSLMVALIPKMRNDQKYAEVTAQVLHAISEISVIGGAEIVKNLKPLFEKLTHMINDSSNLHKREAALRAIGGICRSTAYVVDPYRDYPTLLDDLLRILKTVMSNTMRREVIKTLGILGAIDPYTHKVFTGSVQSATAISTALSLPMNAEDSKDPRQDIIHWFNYEKCTLDEFYPAITIANLMIMMQDEDSQNFAEIAQAIVTIFRSLGEMAPLYTEQVVPRLIEVCRKTTEQSNHGTNREFFLQQLAIFVAIIKKHAAPYMPAIFTIIADAWKEDISVKMVVIQVLTEMGTAIGNDFSKYTGELIPYLLTVLQTDKTKERVLTVKVMESIRPLTYCIVQHLHLVLPPILIILDDISLKLSIRQTALDTVLHMTQQVDVSAYAPRMMQSWHHNIKVAEMRDKLLLLLIEIIKQLGKFFDIFKRGVDQKLREHALDKSVHYETYRKLAQRAQMSRDVITSSVFAGSNGNLQSAQAAIRGDPGNIYLNNELHERLLNGSMDSANSRHGNRDDYYQFGLEDKKETPKVAPTTARSTSELVTIQITKQRLNKDLVMSQWKNEHLTSKDEWLQWLVKIRIGFLKSGSSPSLRAASSLGDQYPHLARDLFPAAFMSVWTELDSEVQKDLTACLLRAVSTGIPELIQTILNLAEFMDHSEKGPLPITHDVLGMWAEQTKAFAKACRYKEMSVLKSSETAPMTFRRKITLRPNDCQSLITYANKLNVQEEAAGVVRYAERNDMNFQRRGRWYEKLNEWEKALDAYMEEKNSCTNLQNLDKNDVETPEKAAAAEEAKMHEMRCLEALARWDELNAKSAIWAEQRSQRSDSIRDEINKKQLDHKMAVIAARGAWAVDNWERMAEYVSVISENTQDGAMLRAVVAVHNDENTKAMGLIEKVREMIDSELTAMANESYERAYIPMVSVQQMAELEEAIEYKTRPERRPRIALLWSRRLQGCRRNVEQWQRLIMLRGLVLSPQEMHPLRVKFASMCRKQGKSSMSRAVLRELLSLPANADLMCAKAPYDKPLLVLALAKQLYQDEQKDAAIRALEELANHWNKRINPIPHSTGKEMVPPSTKEPGRICAKVLLKLGEWTEHKARNANILPAGELSFVQQQVSPPYRTSRDNRPPETIAFENTINFYQQAAKYDPDWHKVWHKLASTHFYAVCRERPHPRIIHQKEKPPVLSKQVPASKRAMPVIKPASPPPPAQKSPQPAAFHSSTNTEPLSDCPVPPPLGSLIGLGPMPNFSSPSPAQPYHHHPSPLAFPSGNTMYLEHAAQAVTCFSKALMTSPGSRLEDTLRLMQLWFDFGEHDSVYYALSDNIFDLPVTTWLEAIPQLMARLDCPHDQRSVQLVLRVLGEIAKHRPQAIIYALTVASRSSDEHRSKNAHMVLDKMMEYHSKLVGEAKLVTEELVRCAILWHEQWHDALDDASRVYFHRRMQDNNVQAMFDALRNMNEMMQKGAPTTMKEHSFQQTYSADLKEAGQYVIAFESSGNVKDLNQAWEIYCAVFKKLRDQLATLNSLDLVYVSPNLVSAKDLELVVPGTYDPSAPIVSIQSFSSKMSVITSKQRPRKMMIRGSNGLDYQFLLKGHEDPRQDERVMQLFGLVNTLLANNSETCRRNLTIQRYSIVALSKDSGLIGWVPNCDTLHTLVKEYREKKAKIPLSIEHKTLQKLTQDTERLTTMQKLQCFESALAATQGEDLRQVLWLKSPSSEVWFDRRTNYTRSVACMSMVGYILGLGDRHPSNLMLDRLTGKIVHIDFGDCFEVAMLREKFPERVPFRLTRMLINAMEVTGLDGVFNYTAERVLKMLRTNQESLLAVLEAFVYDPVINWRLVEGMKKDPKAKKEPGGGRAHVIATVNAVLPSTSTTDSIMETIKRKLDGTEFAQNDGSNPLEALAVADQLALLVEQATSSTNLCQSYIGWCPFWAMRRARIQIKPNVAKAAKQATPAPAPVAPKVVETVPEAPAPEAATPVVEDVVMTVNQNSSPDNDEEASLESMKSLHVDVSKNHQNHVHFTDDVIDHDKIRKELVTAAHSNVSLLSPSSQFATPHPPGRLMTPRSRNVSMCEDESILQPKQQREKKRFSGKEELDTKTWKMSDLTRWNPRNEMTSFKRERRSSTSSTVITKSEIGDFDASPRINAPQVKIGADGRLVIDETSLVVQSAQVNHESVWETVEEGRMGSKITSMSFRNRISRRPTLWSERETDLFYEVLQCTGTDFGLMHHYLPQRSRPELKSKYNREEKNNWARLLKATSHPTRLDGELEIRIAKVMAEIEDEAQEKKANREFEKEEERKVREQIRLQKAAERTDEKIKKLQARELVRKARELEKDARIAQKLRDVQNRKDAEREAKEKTKMDVRILADEAKRCAMEAKKIITEKRKAEAESRKEAKVQAESHNLEREAERIIRRLIQESQREERRSAQLINRINRNPAKKKGDENAGEAVGEAAPADANSTAAVDDTVDPMASEGEGTNSESSESLESSDEEAVPNKTAKREKERMKEARIERKPRKTVTEHKPVYVNPMDAKYAHEPVNKALEMALKAKGTLFDSADEDFEVPEMEPMDTTPGPAPPPAAAVPVEEEKEEEEEPVPQSVTDVIEEIVRCRSKTPVMEEVKSPSEDHEEKKKRQPKRKSEEKKEKKEDGKEKKSEPKEVKKKKNKVQDTSEEPPAKVARVEEEEMNFEASKPDAVRGTVEDFIDVEAVSPNPEKIDQEPCCSSSIPSTSSASVPAPSSSESTEELTLPSTSLARRTVKKPVFWHKKK</sequence>
<dbReference type="PANTHER" id="PTHR11139">
    <property type="entry name" value="ATAXIA TELANGIECTASIA MUTATED ATM -RELATED"/>
    <property type="match status" value="1"/>
</dbReference>
<dbReference type="GO" id="GO:0031931">
    <property type="term" value="C:TORC1 complex"/>
    <property type="evidence" value="ECO:0007669"/>
    <property type="project" value="UniProtKB-ARBA"/>
</dbReference>
<comment type="similarity">
    <text evidence="2">Belongs to the PI3/PI4-kinase family.</text>
</comment>
<dbReference type="PROSITE" id="PS50290">
    <property type="entry name" value="PI3_4_KINASE_3"/>
    <property type="match status" value="1"/>
</dbReference>
<keyword evidence="4" id="KW-0723">Serine/threonine-protein kinase</keyword>
<dbReference type="GO" id="GO:0031929">
    <property type="term" value="P:TOR signaling"/>
    <property type="evidence" value="ECO:0007669"/>
    <property type="project" value="UniProtKB-ARBA"/>
</dbReference>
<dbReference type="SUPFAM" id="SSF46689">
    <property type="entry name" value="Homeodomain-like"/>
    <property type="match status" value="1"/>
</dbReference>
<reference evidence="17 18" key="1">
    <citation type="submission" date="2022-05" db="EMBL/GenBank/DDBJ databases">
        <title>Chromosome-level reference genomes for two strains of Caenorhabditis briggsae: an improved platform for comparative genomics.</title>
        <authorList>
            <person name="Stevens L."/>
            <person name="Andersen E.C."/>
        </authorList>
    </citation>
    <scope>NUCLEOTIDE SEQUENCE [LARGE SCALE GENOMIC DNA]</scope>
    <source>
        <strain evidence="17">QX1410_ONT</strain>
        <tissue evidence="17">Whole-organism</tissue>
    </source>
</reference>
<dbReference type="GO" id="GO:0004674">
    <property type="term" value="F:protein serine/threonine kinase activity"/>
    <property type="evidence" value="ECO:0007669"/>
    <property type="project" value="UniProtKB-KW"/>
</dbReference>
<evidence type="ECO:0000256" key="11">
    <source>
        <dbReference type="ARBA" id="ARBA00048679"/>
    </source>
</evidence>
<keyword evidence="6" id="KW-0677">Repeat</keyword>
<feature type="compositionally biased region" description="Basic and acidic residues" evidence="13">
    <location>
        <begin position="3164"/>
        <end position="3174"/>
    </location>
</feature>
<evidence type="ECO:0000256" key="1">
    <source>
        <dbReference type="ARBA" id="ARBA00004123"/>
    </source>
</evidence>
<feature type="domain" description="PI3K/PI4K catalytic" evidence="14">
    <location>
        <begin position="2311"/>
        <end position="2626"/>
    </location>
</feature>
<name>A0AAE9DXT5_CAEBR</name>
<feature type="region of interest" description="Disordered" evidence="13">
    <location>
        <begin position="3131"/>
        <end position="3151"/>
    </location>
</feature>
<evidence type="ECO:0000256" key="8">
    <source>
        <dbReference type="ARBA" id="ARBA00022777"/>
    </source>
</evidence>
<dbReference type="Pfam" id="PF23593">
    <property type="entry name" value="HEAT_ATR"/>
    <property type="match status" value="1"/>
</dbReference>
<dbReference type="Gene3D" id="1.25.10.10">
    <property type="entry name" value="Leucine-rich Repeat Variant"/>
    <property type="match status" value="2"/>
</dbReference>
<evidence type="ECO:0000313" key="17">
    <source>
        <dbReference type="EMBL" id="ULU13135.1"/>
    </source>
</evidence>
<evidence type="ECO:0000256" key="10">
    <source>
        <dbReference type="ARBA" id="ARBA00047899"/>
    </source>
</evidence>
<dbReference type="InterPro" id="IPR000403">
    <property type="entry name" value="PI3/4_kinase_cat_dom"/>
</dbReference>
<dbReference type="PANTHER" id="PTHR11139:SF9">
    <property type="entry name" value="SERINE_THREONINE-PROTEIN KINASE MTOR"/>
    <property type="match status" value="1"/>
</dbReference>
<keyword evidence="5" id="KW-0808">Transferase</keyword>
<feature type="compositionally biased region" description="Basic and acidic residues" evidence="13">
    <location>
        <begin position="3247"/>
        <end position="3272"/>
    </location>
</feature>
<dbReference type="FunFam" id="1.10.1070.11:FF:000040">
    <property type="entry name" value="Serine/threonine-protein kinase TOR"/>
    <property type="match status" value="1"/>
</dbReference>
<evidence type="ECO:0000313" key="18">
    <source>
        <dbReference type="Proteomes" id="UP000827892"/>
    </source>
</evidence>
<evidence type="ECO:0000256" key="5">
    <source>
        <dbReference type="ARBA" id="ARBA00022679"/>
    </source>
</evidence>
<accession>A0AAE9DXT5</accession>
<dbReference type="Pfam" id="PF08771">
    <property type="entry name" value="FRB_dom"/>
    <property type="match status" value="1"/>
</dbReference>
<dbReference type="InterPro" id="IPR016024">
    <property type="entry name" value="ARM-type_fold"/>
</dbReference>
<keyword evidence="8" id="KW-0418">Kinase</keyword>
<dbReference type="PROSITE" id="PS51190">
    <property type="entry name" value="FATC"/>
    <property type="match status" value="1"/>
</dbReference>
<proteinExistence type="inferred from homology"/>
<dbReference type="InterPro" id="IPR036940">
    <property type="entry name" value="PI3/4_kinase_cat_sf"/>
</dbReference>
<evidence type="ECO:0000256" key="13">
    <source>
        <dbReference type="SAM" id="MobiDB-lite"/>
    </source>
</evidence>
<dbReference type="GO" id="GO:0005737">
    <property type="term" value="C:cytoplasm"/>
    <property type="evidence" value="ECO:0007669"/>
    <property type="project" value="UniProtKB-ARBA"/>
</dbReference>
<dbReference type="FunFam" id="1.25.10.10:FF:001107">
    <property type="entry name" value="Serine/threonine-protein kinase TOR"/>
    <property type="match status" value="1"/>
</dbReference>
<comment type="subcellular location">
    <subcellularLocation>
        <location evidence="1">Nucleus</location>
    </subcellularLocation>
</comment>
<dbReference type="Pfam" id="PF00454">
    <property type="entry name" value="PI3_PI4_kinase"/>
    <property type="match status" value="1"/>
</dbReference>
<feature type="region of interest" description="Disordered" evidence="13">
    <location>
        <begin position="1951"/>
        <end position="1983"/>
    </location>
</feature>
<dbReference type="InterPro" id="IPR011009">
    <property type="entry name" value="Kinase-like_dom_sf"/>
</dbReference>
<dbReference type="InterPro" id="IPR009076">
    <property type="entry name" value="FRB_dom"/>
</dbReference>
<dbReference type="InterPro" id="IPR009057">
    <property type="entry name" value="Homeodomain-like_sf"/>
</dbReference>
<dbReference type="GO" id="GO:0009892">
    <property type="term" value="P:negative regulation of metabolic process"/>
    <property type="evidence" value="ECO:0007669"/>
    <property type="project" value="UniProtKB-ARBA"/>
</dbReference>
<feature type="region of interest" description="Disordered" evidence="13">
    <location>
        <begin position="3312"/>
        <end position="3441"/>
    </location>
</feature>
<feature type="region of interest" description="Disordered" evidence="13">
    <location>
        <begin position="2795"/>
        <end position="2814"/>
    </location>
</feature>
<feature type="domain" description="FAT" evidence="15">
    <location>
        <begin position="1425"/>
        <end position="2132"/>
    </location>
</feature>
<dbReference type="SMART" id="SM01343">
    <property type="entry name" value="FATC"/>
    <property type="match status" value="1"/>
</dbReference>
<feature type="domain" description="FATC" evidence="16">
    <location>
        <begin position="2648"/>
        <end position="2680"/>
    </location>
</feature>
<keyword evidence="12" id="KW-0175">Coiled coil</keyword>
<evidence type="ECO:0000256" key="12">
    <source>
        <dbReference type="SAM" id="Coils"/>
    </source>
</evidence>
<dbReference type="InterPro" id="IPR036738">
    <property type="entry name" value="FRB_sf"/>
</dbReference>
<dbReference type="PROSITE" id="PS00915">
    <property type="entry name" value="PI3_4_KINASE_1"/>
    <property type="match status" value="1"/>
</dbReference>
<dbReference type="GO" id="GO:0044877">
    <property type="term" value="F:protein-containing complex binding"/>
    <property type="evidence" value="ECO:0007669"/>
    <property type="project" value="InterPro"/>
</dbReference>
<dbReference type="Gene3D" id="1.10.1070.11">
    <property type="entry name" value="Phosphatidylinositol 3-/4-kinase, catalytic domain"/>
    <property type="match status" value="1"/>
</dbReference>
<dbReference type="SUPFAM" id="SSF47212">
    <property type="entry name" value="FKBP12-rapamycin-binding domain of FKBP-rapamycin-associated protein (FRAP)"/>
    <property type="match status" value="1"/>
</dbReference>
<dbReference type="Gene3D" id="1.20.120.150">
    <property type="entry name" value="FKBP12-rapamycin binding domain"/>
    <property type="match status" value="1"/>
</dbReference>
<evidence type="ECO:0000259" key="16">
    <source>
        <dbReference type="PROSITE" id="PS51190"/>
    </source>
</evidence>
<dbReference type="PROSITE" id="PS00916">
    <property type="entry name" value="PI3_4_KINASE_2"/>
    <property type="match status" value="1"/>
</dbReference>
<dbReference type="InterPro" id="IPR026683">
    <property type="entry name" value="TOR_cat"/>
</dbReference>
<keyword evidence="7" id="KW-0547">Nucleotide-binding</keyword>
<feature type="compositionally biased region" description="Low complexity" evidence="13">
    <location>
        <begin position="3221"/>
        <end position="3234"/>
    </location>
</feature>
<dbReference type="InterPro" id="IPR057564">
    <property type="entry name" value="HEAT_ATR"/>
</dbReference>
<evidence type="ECO:0000259" key="14">
    <source>
        <dbReference type="PROSITE" id="PS50290"/>
    </source>
</evidence>
<evidence type="ECO:0000256" key="9">
    <source>
        <dbReference type="ARBA" id="ARBA00022840"/>
    </source>
</evidence>
<dbReference type="GO" id="GO:0005634">
    <property type="term" value="C:nucleus"/>
    <property type="evidence" value="ECO:0007669"/>
    <property type="project" value="UniProtKB-SubCell"/>
</dbReference>
<dbReference type="InterPro" id="IPR039467">
    <property type="entry name" value="TFIIIB_B''_Myb"/>
</dbReference>
<dbReference type="CDD" id="cd05169">
    <property type="entry name" value="PIKKc_TOR"/>
    <property type="match status" value="1"/>
</dbReference>
<dbReference type="SUPFAM" id="SSF48371">
    <property type="entry name" value="ARM repeat"/>
    <property type="match status" value="1"/>
</dbReference>
<gene>
    <name evidence="17" type="ORF">L3Y34_015967</name>
</gene>
<dbReference type="InterPro" id="IPR018936">
    <property type="entry name" value="PI3/4_kinase_CS"/>
</dbReference>
<feature type="region of interest" description="Disordered" evidence="13">
    <location>
        <begin position="2821"/>
        <end position="2843"/>
    </location>
</feature>
<dbReference type="FunFam" id="1.20.120.150:FF:000001">
    <property type="entry name" value="Serine/threonine-protein kinase TOR"/>
    <property type="match status" value="1"/>
</dbReference>
<dbReference type="InterPro" id="IPR003151">
    <property type="entry name" value="PIK-rel_kinase_FAT"/>
</dbReference>
<dbReference type="SMART" id="SM01345">
    <property type="entry name" value="Rapamycin_bind"/>
    <property type="match status" value="1"/>
</dbReference>
<protein>
    <recommendedName>
        <fullName evidence="3">non-specific serine/threonine protein kinase</fullName>
        <ecNumber evidence="3">2.7.11.1</ecNumber>
    </recommendedName>
</protein>
<dbReference type="EMBL" id="CP090891">
    <property type="protein sequence ID" value="ULU13135.1"/>
    <property type="molecule type" value="Genomic_DNA"/>
</dbReference>
<comment type="catalytic activity">
    <reaction evidence="11">
        <text>L-seryl-[protein] + ATP = O-phospho-L-seryl-[protein] + ADP + H(+)</text>
        <dbReference type="Rhea" id="RHEA:17989"/>
        <dbReference type="Rhea" id="RHEA-COMP:9863"/>
        <dbReference type="Rhea" id="RHEA-COMP:11604"/>
        <dbReference type="ChEBI" id="CHEBI:15378"/>
        <dbReference type="ChEBI" id="CHEBI:29999"/>
        <dbReference type="ChEBI" id="CHEBI:30616"/>
        <dbReference type="ChEBI" id="CHEBI:83421"/>
        <dbReference type="ChEBI" id="CHEBI:456216"/>
        <dbReference type="EC" id="2.7.11.1"/>
    </reaction>
</comment>
<feature type="region of interest" description="Disordered" evidence="13">
    <location>
        <begin position="3456"/>
        <end position="3500"/>
    </location>
</feature>